<dbReference type="Proteomes" id="UP000033188">
    <property type="component" value="Chromosome 2"/>
</dbReference>
<accession>A0A061D8V2</accession>
<dbReference type="GeneID" id="24563840"/>
<dbReference type="VEuPathDB" id="PiroplasmaDB:BBBOND_0204570"/>
<proteinExistence type="predicted"/>
<dbReference type="EMBL" id="LK391708">
    <property type="protein sequence ID" value="CDR95299.1"/>
    <property type="molecule type" value="Genomic_DNA"/>
</dbReference>
<dbReference type="RefSeq" id="XP_012767485.1">
    <property type="nucleotide sequence ID" value="XM_012912031.1"/>
</dbReference>
<evidence type="ECO:0000313" key="2">
    <source>
        <dbReference type="Proteomes" id="UP000033188"/>
    </source>
</evidence>
<evidence type="ECO:0000313" key="1">
    <source>
        <dbReference type="EMBL" id="CDR95299.1"/>
    </source>
</evidence>
<dbReference type="KEGG" id="bbig:BBBOND_0204570"/>
<dbReference type="AlphaFoldDB" id="A0A061D8V2"/>
<keyword evidence="2" id="KW-1185">Reference proteome</keyword>
<gene>
    <name evidence="1" type="ORF">BBBOND_0204570</name>
</gene>
<reference evidence="2" key="1">
    <citation type="submission" date="2014-06" db="EMBL/GenBank/DDBJ databases">
        <authorList>
            <person name="Aslett M."/>
            <person name="De Silva N."/>
        </authorList>
    </citation>
    <scope>NUCLEOTIDE SEQUENCE [LARGE SCALE GENOMIC DNA]</scope>
    <source>
        <strain evidence="2">Bond</strain>
    </source>
</reference>
<name>A0A061D8V2_BABBI</name>
<protein>
    <submittedName>
        <fullName evidence="1">Uncharacterized protein</fullName>
    </submittedName>
</protein>
<organism evidence="1 2">
    <name type="scientific">Babesia bigemina</name>
    <dbReference type="NCBI Taxonomy" id="5866"/>
    <lineage>
        <taxon>Eukaryota</taxon>
        <taxon>Sar</taxon>
        <taxon>Alveolata</taxon>
        <taxon>Apicomplexa</taxon>
        <taxon>Aconoidasida</taxon>
        <taxon>Piroplasmida</taxon>
        <taxon>Babesiidae</taxon>
        <taxon>Babesia</taxon>
    </lineage>
</organism>
<sequence length="101" mass="11351">MGKHDVTHNGILCTRNETKMCEIELVTEVSGIGSKTICSNVMTMRKLNLVHKSVCKDLEGYLVNWLAVFWGGPNAPNRCLQRHDTDNQILSMEMIAGVYKI</sequence>